<name>A0A0Q2UVU0_VIBFU</name>
<dbReference type="InterPro" id="IPR002563">
    <property type="entry name" value="Flavin_Rdtase-like_dom"/>
</dbReference>
<dbReference type="Pfam" id="PF01613">
    <property type="entry name" value="Flavin_Reduct"/>
    <property type="match status" value="1"/>
</dbReference>
<comment type="caution">
    <text evidence="6">The sequence shown here is derived from an EMBL/GenBank/DDBJ whole genome shotgun (WGS) entry which is preliminary data.</text>
</comment>
<reference evidence="6 7" key="1">
    <citation type="submission" date="2015-08" db="EMBL/GenBank/DDBJ databases">
        <title>Antibacterial properties of a collection of Vibrionaceae strains.</title>
        <authorList>
            <person name="Giubergia S."/>
        </authorList>
    </citation>
    <scope>NUCLEOTIDE SEQUENCE [LARGE SCALE GENOMIC DNA]</scope>
    <source>
        <strain evidence="6 7">S0821</strain>
    </source>
</reference>
<evidence type="ECO:0000256" key="2">
    <source>
        <dbReference type="ARBA" id="ARBA00022630"/>
    </source>
</evidence>
<keyword evidence="2" id="KW-0285">Flavoprotein</keyword>
<evidence type="ECO:0000256" key="4">
    <source>
        <dbReference type="ARBA" id="ARBA00038054"/>
    </source>
</evidence>
<evidence type="ECO:0000256" key="3">
    <source>
        <dbReference type="ARBA" id="ARBA00022643"/>
    </source>
</evidence>
<dbReference type="AlphaFoldDB" id="A0A0Q2UVU0"/>
<dbReference type="EMBL" id="LKHS01000017">
    <property type="protein sequence ID" value="KQH84640.1"/>
    <property type="molecule type" value="Genomic_DNA"/>
</dbReference>
<accession>A0A0Q2UVU0</accession>
<gene>
    <name evidence="6" type="ORF">AMR76_17715</name>
</gene>
<dbReference type="RefSeq" id="WP_004726192.1">
    <property type="nucleotide sequence ID" value="NZ_CABLCD010000013.1"/>
</dbReference>
<dbReference type="SUPFAM" id="SSF50475">
    <property type="entry name" value="FMN-binding split barrel"/>
    <property type="match status" value="1"/>
</dbReference>
<keyword evidence="3" id="KW-0288">FMN</keyword>
<keyword evidence="7" id="KW-1185">Reference proteome</keyword>
<evidence type="ECO:0000313" key="7">
    <source>
        <dbReference type="Proteomes" id="UP000051221"/>
    </source>
</evidence>
<organism evidence="6 7">
    <name type="scientific">Vibrio furnissii</name>
    <dbReference type="NCBI Taxonomy" id="29494"/>
    <lineage>
        <taxon>Bacteria</taxon>
        <taxon>Pseudomonadati</taxon>
        <taxon>Pseudomonadota</taxon>
        <taxon>Gammaproteobacteria</taxon>
        <taxon>Vibrionales</taxon>
        <taxon>Vibrionaceae</taxon>
        <taxon>Vibrio</taxon>
    </lineage>
</organism>
<sequence>MYIDFSQWDPSAIYHLMTQTVVPRPIAWVLTESADQNFNLAPFSYFTAVSSHPPLLMISIGKKPSGEVKDTARNAKARGQLVIHIADVGLAEAVTQTAATLDHGESEVTANGIELSDFDGFPLPRVTACPVAFGCTLYEMQEIGATPQTLLFAKVEQVYLDDRILNVQDDRLTVDALTLDPLSRLGGGEYATLEKTFTIQRPH</sequence>
<dbReference type="SMART" id="SM00903">
    <property type="entry name" value="Flavin_Reduct"/>
    <property type="match status" value="1"/>
</dbReference>
<dbReference type="Proteomes" id="UP000051221">
    <property type="component" value="Unassembled WGS sequence"/>
</dbReference>
<proteinExistence type="inferred from homology"/>
<evidence type="ECO:0000259" key="5">
    <source>
        <dbReference type="SMART" id="SM00903"/>
    </source>
</evidence>
<comment type="similarity">
    <text evidence="4">Belongs to the flavoredoxin family.</text>
</comment>
<dbReference type="GeneID" id="50535354"/>
<dbReference type="PANTHER" id="PTHR33798:SF5">
    <property type="entry name" value="FLAVIN REDUCTASE LIKE DOMAIN-CONTAINING PROTEIN"/>
    <property type="match status" value="1"/>
</dbReference>
<dbReference type="InParanoid" id="A0A0Q2UVU0"/>
<evidence type="ECO:0000313" key="6">
    <source>
        <dbReference type="EMBL" id="KQH84640.1"/>
    </source>
</evidence>
<feature type="domain" description="Flavin reductase like" evidence="5">
    <location>
        <begin position="19"/>
        <end position="167"/>
    </location>
</feature>
<dbReference type="InterPro" id="IPR012349">
    <property type="entry name" value="Split_barrel_FMN-bd"/>
</dbReference>
<comment type="cofactor">
    <cofactor evidence="1">
        <name>FMN</name>
        <dbReference type="ChEBI" id="CHEBI:58210"/>
    </cofactor>
</comment>
<dbReference type="OMA" id="KSPNPNW"/>
<dbReference type="Gene3D" id="2.30.110.10">
    <property type="entry name" value="Electron Transport, Fmn-binding Protein, Chain A"/>
    <property type="match status" value="1"/>
</dbReference>
<protein>
    <submittedName>
        <fullName evidence="6">Protein/domain typically associated with flavoprotein oxygenase, DIM6/NTAB family protein</fullName>
    </submittedName>
</protein>
<dbReference type="GO" id="GO:0016646">
    <property type="term" value="F:oxidoreductase activity, acting on the CH-NH group of donors, NAD or NADP as acceptor"/>
    <property type="evidence" value="ECO:0007669"/>
    <property type="project" value="UniProtKB-ARBA"/>
</dbReference>
<dbReference type="GO" id="GO:0010181">
    <property type="term" value="F:FMN binding"/>
    <property type="evidence" value="ECO:0007669"/>
    <property type="project" value="InterPro"/>
</dbReference>
<evidence type="ECO:0000256" key="1">
    <source>
        <dbReference type="ARBA" id="ARBA00001917"/>
    </source>
</evidence>
<dbReference type="PANTHER" id="PTHR33798">
    <property type="entry name" value="FLAVOPROTEIN OXYGENASE"/>
    <property type="match status" value="1"/>
</dbReference>